<accession>S5NXV1</accession>
<sequence>MIDVDLLKHLLYCDKRIGELQEIGYVREGLLYGAN</sequence>
<evidence type="ECO:0000313" key="1">
    <source>
        <dbReference type="EMBL" id="AGR65042.1"/>
    </source>
</evidence>
<gene>
    <name evidence="1" type="ORF">N134_03690</name>
</gene>
<organism evidence="1 2">
    <name type="scientific">Limosilactobacillus reuteri TD1</name>
    <dbReference type="NCBI Taxonomy" id="1358027"/>
    <lineage>
        <taxon>Bacteria</taxon>
        <taxon>Bacillati</taxon>
        <taxon>Bacillota</taxon>
        <taxon>Bacilli</taxon>
        <taxon>Lactobacillales</taxon>
        <taxon>Lactobacillaceae</taxon>
        <taxon>Limosilactobacillus</taxon>
    </lineage>
</organism>
<reference evidence="1 2" key="1">
    <citation type="journal article" date="2014" name="Genome Announc.">
        <title>Complete Genome Sequences of Lactobacillus johnsonii Strain N6.2 and Lactobacillus reuteri Strain TD1.</title>
        <authorList>
            <person name="Leonard M.T."/>
            <person name="Valladares R.B."/>
            <person name="Ardissone A."/>
            <person name="Gonzalez C.F."/>
            <person name="Lorca G.L."/>
            <person name="Triplett E.W."/>
        </authorList>
    </citation>
    <scope>NUCLEOTIDE SEQUENCE [LARGE SCALE GENOMIC DNA]</scope>
    <source>
        <strain evidence="1 2">TD1</strain>
    </source>
</reference>
<dbReference type="HOGENOM" id="CLU_3365622_0_0_9"/>
<evidence type="ECO:0000313" key="2">
    <source>
        <dbReference type="Proteomes" id="UP000015085"/>
    </source>
</evidence>
<dbReference type="EMBL" id="CP006603">
    <property type="protein sequence ID" value="AGR65042.1"/>
    <property type="molecule type" value="Genomic_DNA"/>
</dbReference>
<dbReference type="AlphaFoldDB" id="S5NXV1"/>
<protein>
    <submittedName>
        <fullName evidence="1">Uncharacterized protein</fullName>
    </submittedName>
</protein>
<dbReference type="Proteomes" id="UP000015085">
    <property type="component" value="Chromosome"/>
</dbReference>
<name>S5NXV1_LIMRT</name>
<dbReference type="KEGG" id="lrr:N134_03690"/>
<proteinExistence type="predicted"/>